<feature type="domain" description="Ketopantoate reductase C-terminal" evidence="13">
    <location>
        <begin position="178"/>
        <end position="297"/>
    </location>
</feature>
<dbReference type="GO" id="GO:0015940">
    <property type="term" value="P:pantothenate biosynthetic process"/>
    <property type="evidence" value="ECO:0007669"/>
    <property type="project" value="UniProtKB-UniPathway"/>
</dbReference>
<dbReference type="InterPro" id="IPR003710">
    <property type="entry name" value="ApbA"/>
</dbReference>
<reference evidence="14 15" key="1">
    <citation type="submission" date="2015-08" db="EMBL/GenBank/DDBJ databases">
        <title>Investigation of the bacterial diversity of lava forest soil.</title>
        <authorList>
            <person name="Lee J.S."/>
        </authorList>
    </citation>
    <scope>NUCLEOTIDE SEQUENCE [LARGE SCALE GENOMIC DNA]</scope>
    <source>
        <strain evidence="14 15">GJW-30</strain>
    </source>
</reference>
<evidence type="ECO:0000256" key="2">
    <source>
        <dbReference type="ARBA" id="ARBA00004994"/>
    </source>
</evidence>
<dbReference type="GO" id="GO:0008677">
    <property type="term" value="F:2-dehydropantoate 2-reductase activity"/>
    <property type="evidence" value="ECO:0007669"/>
    <property type="project" value="UniProtKB-EC"/>
</dbReference>
<evidence type="ECO:0000256" key="10">
    <source>
        <dbReference type="ARBA" id="ARBA00048793"/>
    </source>
</evidence>
<evidence type="ECO:0000256" key="9">
    <source>
        <dbReference type="ARBA" id="ARBA00032024"/>
    </source>
</evidence>
<dbReference type="EMBL" id="AP014946">
    <property type="protein sequence ID" value="BAT61308.1"/>
    <property type="molecule type" value="Genomic_DNA"/>
</dbReference>
<gene>
    <name evidence="14" type="primary">panE_2</name>
    <name evidence="14" type="ORF">GJW-30_1_03865</name>
</gene>
<comment type="similarity">
    <text evidence="3 11">Belongs to the ketopantoate reductase family.</text>
</comment>
<dbReference type="AlphaFoldDB" id="A0A0S3PZD9"/>
<comment type="pathway">
    <text evidence="2 11">Cofactor biosynthesis; (R)-pantothenate biosynthesis; (R)-pantoate from 3-methyl-2-oxobutanoate: step 2/2.</text>
</comment>
<organism evidence="14 15">
    <name type="scientific">Variibacter gotjawalensis</name>
    <dbReference type="NCBI Taxonomy" id="1333996"/>
    <lineage>
        <taxon>Bacteria</taxon>
        <taxon>Pseudomonadati</taxon>
        <taxon>Pseudomonadota</taxon>
        <taxon>Alphaproteobacteria</taxon>
        <taxon>Hyphomicrobiales</taxon>
        <taxon>Nitrobacteraceae</taxon>
        <taxon>Variibacter</taxon>
    </lineage>
</organism>
<evidence type="ECO:0000256" key="4">
    <source>
        <dbReference type="ARBA" id="ARBA00013014"/>
    </source>
</evidence>
<feature type="domain" description="Ketopantoate reductase N-terminal" evidence="12">
    <location>
        <begin position="4"/>
        <end position="151"/>
    </location>
</feature>
<accession>A0A0S3PZD9</accession>
<keyword evidence="6 11" id="KW-0566">Pantothenate biosynthesis</keyword>
<evidence type="ECO:0000313" key="14">
    <source>
        <dbReference type="EMBL" id="BAT61308.1"/>
    </source>
</evidence>
<comment type="catalytic activity">
    <reaction evidence="10 11">
        <text>(R)-pantoate + NADP(+) = 2-dehydropantoate + NADPH + H(+)</text>
        <dbReference type="Rhea" id="RHEA:16233"/>
        <dbReference type="ChEBI" id="CHEBI:11561"/>
        <dbReference type="ChEBI" id="CHEBI:15378"/>
        <dbReference type="ChEBI" id="CHEBI:15980"/>
        <dbReference type="ChEBI" id="CHEBI:57783"/>
        <dbReference type="ChEBI" id="CHEBI:58349"/>
        <dbReference type="EC" id="1.1.1.169"/>
    </reaction>
</comment>
<name>A0A0S3PZD9_9BRAD</name>
<evidence type="ECO:0000259" key="13">
    <source>
        <dbReference type="Pfam" id="PF08546"/>
    </source>
</evidence>
<dbReference type="UniPathway" id="UPA00028">
    <property type="reaction ID" value="UER00004"/>
</dbReference>
<evidence type="ECO:0000256" key="5">
    <source>
        <dbReference type="ARBA" id="ARBA00019465"/>
    </source>
</evidence>
<evidence type="ECO:0000256" key="1">
    <source>
        <dbReference type="ARBA" id="ARBA00002919"/>
    </source>
</evidence>
<evidence type="ECO:0000256" key="7">
    <source>
        <dbReference type="ARBA" id="ARBA00022857"/>
    </source>
</evidence>
<dbReference type="OrthoDB" id="9796561at2"/>
<dbReference type="InterPro" id="IPR013332">
    <property type="entry name" value="KPR_N"/>
</dbReference>
<dbReference type="PANTHER" id="PTHR21708:SF26">
    <property type="entry name" value="2-DEHYDROPANTOATE 2-REDUCTASE"/>
    <property type="match status" value="1"/>
</dbReference>
<dbReference type="Gene3D" id="1.10.1040.10">
    <property type="entry name" value="N-(1-d-carboxylethyl)-l-norvaline Dehydrogenase, domain 2"/>
    <property type="match status" value="1"/>
</dbReference>
<dbReference type="InterPro" id="IPR008927">
    <property type="entry name" value="6-PGluconate_DH-like_C_sf"/>
</dbReference>
<evidence type="ECO:0000256" key="11">
    <source>
        <dbReference type="RuleBase" id="RU362068"/>
    </source>
</evidence>
<evidence type="ECO:0000256" key="6">
    <source>
        <dbReference type="ARBA" id="ARBA00022655"/>
    </source>
</evidence>
<keyword evidence="8 11" id="KW-0560">Oxidoreductase</keyword>
<dbReference type="NCBIfam" id="TIGR00745">
    <property type="entry name" value="apbA_panE"/>
    <property type="match status" value="1"/>
</dbReference>
<dbReference type="KEGG" id="vgo:GJW-30_1_03865"/>
<dbReference type="InterPro" id="IPR036291">
    <property type="entry name" value="NAD(P)-bd_dom_sf"/>
</dbReference>
<dbReference type="InterPro" id="IPR051402">
    <property type="entry name" value="KPR-Related"/>
</dbReference>
<dbReference type="FunFam" id="1.10.1040.10:FF:000017">
    <property type="entry name" value="2-dehydropantoate 2-reductase"/>
    <property type="match status" value="1"/>
</dbReference>
<comment type="function">
    <text evidence="1 11">Catalyzes the NADPH-dependent reduction of ketopantoate into pantoic acid.</text>
</comment>
<dbReference type="GO" id="GO:0005737">
    <property type="term" value="C:cytoplasm"/>
    <property type="evidence" value="ECO:0007669"/>
    <property type="project" value="TreeGrafter"/>
</dbReference>
<dbReference type="RefSeq" id="WP_096358022.1">
    <property type="nucleotide sequence ID" value="NZ_AP014946.1"/>
</dbReference>
<proteinExistence type="inferred from homology"/>
<dbReference type="SUPFAM" id="SSF51735">
    <property type="entry name" value="NAD(P)-binding Rossmann-fold domains"/>
    <property type="match status" value="1"/>
</dbReference>
<dbReference type="SUPFAM" id="SSF48179">
    <property type="entry name" value="6-phosphogluconate dehydrogenase C-terminal domain-like"/>
    <property type="match status" value="1"/>
</dbReference>
<dbReference type="PANTHER" id="PTHR21708">
    <property type="entry name" value="PROBABLE 2-DEHYDROPANTOATE 2-REDUCTASE"/>
    <property type="match status" value="1"/>
</dbReference>
<dbReference type="EC" id="1.1.1.169" evidence="4 11"/>
<sequence length="307" mass="33100">MRLLVVGAGATGGYFGGRLAEHGRDVTFLVRDARAAQLKKDGLQIISPNGDAKVTPKVVTAKELKEPYEAILMTVKAFGLEQSLEDIAPAVGPDTMILPTLNGMRHMDVIAKRFSARNATPCVCKVAATLDKEGRIVQLAKFQDLSYGEADGKPSPRTEALDKFMQGAGFDVRHSPHIMREMWEKWTLLSSLGGITGLMRGNIGEIEAAPGGVDFVLAFLDEVLSIVRKVGVAPSEEFLKATRATLTSKGSPQAPSMYRDLVQGYRIEADQIVGDLLKRGQDAGLKTPLIAAAYTNLSIYSARQAKA</sequence>
<dbReference type="InterPro" id="IPR013328">
    <property type="entry name" value="6PGD_dom2"/>
</dbReference>
<dbReference type="Pfam" id="PF08546">
    <property type="entry name" value="ApbA_C"/>
    <property type="match status" value="1"/>
</dbReference>
<evidence type="ECO:0000256" key="3">
    <source>
        <dbReference type="ARBA" id="ARBA00007870"/>
    </source>
</evidence>
<dbReference type="Pfam" id="PF02558">
    <property type="entry name" value="ApbA"/>
    <property type="match status" value="1"/>
</dbReference>
<protein>
    <recommendedName>
        <fullName evidence="5 11">2-dehydropantoate 2-reductase</fullName>
        <ecNumber evidence="4 11">1.1.1.169</ecNumber>
    </recommendedName>
    <alternativeName>
        <fullName evidence="9 11">Ketopantoate reductase</fullName>
    </alternativeName>
</protein>
<dbReference type="InterPro" id="IPR013752">
    <property type="entry name" value="KPA_reductase"/>
</dbReference>
<evidence type="ECO:0000313" key="15">
    <source>
        <dbReference type="Proteomes" id="UP000236884"/>
    </source>
</evidence>
<dbReference type="FunFam" id="3.40.50.720:FF:000307">
    <property type="entry name" value="2-dehydropantoate 2-reductase"/>
    <property type="match status" value="1"/>
</dbReference>
<dbReference type="Proteomes" id="UP000236884">
    <property type="component" value="Chromosome"/>
</dbReference>
<dbReference type="Gene3D" id="3.40.50.720">
    <property type="entry name" value="NAD(P)-binding Rossmann-like Domain"/>
    <property type="match status" value="1"/>
</dbReference>
<evidence type="ECO:0000259" key="12">
    <source>
        <dbReference type="Pfam" id="PF02558"/>
    </source>
</evidence>
<keyword evidence="15" id="KW-1185">Reference proteome</keyword>
<evidence type="ECO:0000256" key="8">
    <source>
        <dbReference type="ARBA" id="ARBA00023002"/>
    </source>
</evidence>
<keyword evidence="7 11" id="KW-0521">NADP</keyword>